<feature type="region of interest" description="Disordered" evidence="5">
    <location>
        <begin position="177"/>
        <end position="197"/>
    </location>
</feature>
<keyword evidence="8" id="KW-1185">Reference proteome</keyword>
<gene>
    <name evidence="7" type="ORF">ZIOFF_032268</name>
</gene>
<keyword evidence="1" id="KW-0479">Metal-binding</keyword>
<organism evidence="7 8">
    <name type="scientific">Zingiber officinale</name>
    <name type="common">Ginger</name>
    <name type="synonym">Amomum zingiber</name>
    <dbReference type="NCBI Taxonomy" id="94328"/>
    <lineage>
        <taxon>Eukaryota</taxon>
        <taxon>Viridiplantae</taxon>
        <taxon>Streptophyta</taxon>
        <taxon>Embryophyta</taxon>
        <taxon>Tracheophyta</taxon>
        <taxon>Spermatophyta</taxon>
        <taxon>Magnoliopsida</taxon>
        <taxon>Liliopsida</taxon>
        <taxon>Zingiberales</taxon>
        <taxon>Zingiberaceae</taxon>
        <taxon>Zingiber</taxon>
    </lineage>
</organism>
<evidence type="ECO:0000313" key="7">
    <source>
        <dbReference type="EMBL" id="KAG6506935.1"/>
    </source>
</evidence>
<dbReference type="GO" id="GO:0016567">
    <property type="term" value="P:protein ubiquitination"/>
    <property type="evidence" value="ECO:0007669"/>
    <property type="project" value="TreeGrafter"/>
</dbReference>
<dbReference type="PANTHER" id="PTHR15710">
    <property type="entry name" value="E3 UBIQUITIN-PROTEIN LIGASE PRAJA"/>
    <property type="match status" value="1"/>
</dbReference>
<dbReference type="PROSITE" id="PS50089">
    <property type="entry name" value="ZF_RING_2"/>
    <property type="match status" value="1"/>
</dbReference>
<feature type="domain" description="RING-type" evidence="6">
    <location>
        <begin position="98"/>
        <end position="145"/>
    </location>
</feature>
<keyword evidence="3" id="KW-0862">Zinc</keyword>
<name>A0A8J5GMI9_ZINOF</name>
<evidence type="ECO:0000313" key="8">
    <source>
        <dbReference type="Proteomes" id="UP000734854"/>
    </source>
</evidence>
<evidence type="ECO:0000256" key="1">
    <source>
        <dbReference type="ARBA" id="ARBA00022723"/>
    </source>
</evidence>
<evidence type="ECO:0000259" key="6">
    <source>
        <dbReference type="PROSITE" id="PS50089"/>
    </source>
</evidence>
<proteinExistence type="predicted"/>
<dbReference type="PANTHER" id="PTHR15710:SF132">
    <property type="entry name" value="E3 UBIQUITIN-PROTEIN LIGASE MPSR1"/>
    <property type="match status" value="1"/>
</dbReference>
<evidence type="ECO:0000256" key="4">
    <source>
        <dbReference type="PROSITE-ProRule" id="PRU00175"/>
    </source>
</evidence>
<dbReference type="SMART" id="SM00184">
    <property type="entry name" value="RING"/>
    <property type="match status" value="1"/>
</dbReference>
<dbReference type="Pfam" id="PF13639">
    <property type="entry name" value="zf-RING_2"/>
    <property type="match status" value="1"/>
</dbReference>
<protein>
    <recommendedName>
        <fullName evidence="6">RING-type domain-containing protein</fullName>
    </recommendedName>
</protein>
<sequence length="197" mass="22046">MAAEAESVRLEEIVRRGIAFFPFFFDVVGTDDAASELERLVIFNPLSRRVVVLQSDPGIIHSLMSSDTEAGGPPPASEASIEALRVVDPEEIGAEEECPVCLEWMRGHEAAYEEEVAREMPCGHRFHGRCIEKWLGMRGSCPLCRYQMPAAEEEPKKVGGEESTRSREVFVTITFGRMEGEEVSQQQQQEEGQREAQ</sequence>
<dbReference type="AlphaFoldDB" id="A0A8J5GMI9"/>
<evidence type="ECO:0000256" key="2">
    <source>
        <dbReference type="ARBA" id="ARBA00022771"/>
    </source>
</evidence>
<dbReference type="OrthoDB" id="8062037at2759"/>
<comment type="caution">
    <text evidence="7">The sequence shown here is derived from an EMBL/GenBank/DDBJ whole genome shotgun (WGS) entry which is preliminary data.</text>
</comment>
<dbReference type="GO" id="GO:0061630">
    <property type="term" value="F:ubiquitin protein ligase activity"/>
    <property type="evidence" value="ECO:0007669"/>
    <property type="project" value="TreeGrafter"/>
</dbReference>
<dbReference type="CDD" id="cd16454">
    <property type="entry name" value="RING-H2_PA-TM-RING"/>
    <property type="match status" value="1"/>
</dbReference>
<accession>A0A8J5GMI9</accession>
<evidence type="ECO:0000256" key="5">
    <source>
        <dbReference type="SAM" id="MobiDB-lite"/>
    </source>
</evidence>
<reference evidence="7 8" key="1">
    <citation type="submission" date="2020-08" db="EMBL/GenBank/DDBJ databases">
        <title>Plant Genome Project.</title>
        <authorList>
            <person name="Zhang R.-G."/>
        </authorList>
    </citation>
    <scope>NUCLEOTIDE SEQUENCE [LARGE SCALE GENOMIC DNA]</scope>
    <source>
        <tissue evidence="7">Rhizome</tissue>
    </source>
</reference>
<evidence type="ECO:0000256" key="3">
    <source>
        <dbReference type="ARBA" id="ARBA00022833"/>
    </source>
</evidence>
<dbReference type="Proteomes" id="UP000734854">
    <property type="component" value="Unassembled WGS sequence"/>
</dbReference>
<dbReference type="GO" id="GO:0008270">
    <property type="term" value="F:zinc ion binding"/>
    <property type="evidence" value="ECO:0007669"/>
    <property type="project" value="UniProtKB-KW"/>
</dbReference>
<keyword evidence="2 4" id="KW-0863">Zinc-finger</keyword>
<dbReference type="GO" id="GO:0005737">
    <property type="term" value="C:cytoplasm"/>
    <property type="evidence" value="ECO:0007669"/>
    <property type="project" value="TreeGrafter"/>
</dbReference>
<dbReference type="InterPro" id="IPR001841">
    <property type="entry name" value="Znf_RING"/>
</dbReference>
<dbReference type="EMBL" id="JACMSC010000009">
    <property type="protein sequence ID" value="KAG6506935.1"/>
    <property type="molecule type" value="Genomic_DNA"/>
</dbReference>